<comment type="subcellular location">
    <subcellularLocation>
        <location evidence="4">Mitochondrion</location>
    </subcellularLocation>
    <subcellularLocation>
        <location evidence="4">Nucleus</location>
    </subcellularLocation>
</comment>
<dbReference type="InterPro" id="IPR002043">
    <property type="entry name" value="UDG_fam1"/>
</dbReference>
<dbReference type="InterPro" id="IPR005122">
    <property type="entry name" value="Uracil-DNA_glycosylase-like"/>
</dbReference>
<keyword evidence="7" id="KW-1185">Reference proteome</keyword>
<gene>
    <name evidence="6" type="primary">Necator_chrIII.g10747</name>
    <name evidence="6" type="ORF">RB195_009982</name>
</gene>
<dbReference type="PANTHER" id="PTHR11264">
    <property type="entry name" value="URACIL-DNA GLYCOSYLASE"/>
    <property type="match status" value="1"/>
</dbReference>
<reference evidence="6 7" key="1">
    <citation type="submission" date="2023-08" db="EMBL/GenBank/DDBJ databases">
        <title>A Necator americanus chromosomal reference genome.</title>
        <authorList>
            <person name="Ilik V."/>
            <person name="Petrzelkova K.J."/>
            <person name="Pardy F."/>
            <person name="Fuh T."/>
            <person name="Niatou-Singa F.S."/>
            <person name="Gouil Q."/>
            <person name="Baker L."/>
            <person name="Ritchie M.E."/>
            <person name="Jex A.R."/>
            <person name="Gazzola D."/>
            <person name="Li H."/>
            <person name="Toshio Fujiwara R."/>
            <person name="Zhan B."/>
            <person name="Aroian R.V."/>
            <person name="Pafco B."/>
            <person name="Schwarz E.M."/>
        </authorList>
    </citation>
    <scope>NUCLEOTIDE SEQUENCE [LARGE SCALE GENOMIC DNA]</scope>
    <source>
        <strain evidence="6 7">Aroian</strain>
        <tissue evidence="6">Whole animal</tissue>
    </source>
</reference>
<name>A0ABR1CWZ8_NECAM</name>
<dbReference type="Pfam" id="PF03167">
    <property type="entry name" value="UDG"/>
    <property type="match status" value="1"/>
</dbReference>
<comment type="caution">
    <text evidence="4">Lacks conserved residue(s) required for the propagation of feature annotation.</text>
</comment>
<evidence type="ECO:0000313" key="6">
    <source>
        <dbReference type="EMBL" id="KAK6742437.1"/>
    </source>
</evidence>
<comment type="caution">
    <text evidence="6">The sequence shown here is derived from an EMBL/GenBank/DDBJ whole genome shotgun (WGS) entry which is preliminary data.</text>
</comment>
<dbReference type="HAMAP" id="MF_00148">
    <property type="entry name" value="UDG"/>
    <property type="match status" value="1"/>
</dbReference>
<dbReference type="SUPFAM" id="SSF52141">
    <property type="entry name" value="Uracil-DNA glycosylase-like"/>
    <property type="match status" value="1"/>
</dbReference>
<sequence>MAPSPAKKIPDMFFRALKRKGDVATLATTDTQCEKRTKTEENETQKENATVSTGFCLYSLLTDKHWRSILKEEFNKKYMHEIESFLRSQYARKVPVFPPSEEIFSAFNLTSAHGLSFSVKKGVPPPPSLKNIYKELSNDIPGFLIPNHGFLEKWATQGVFMLNATLTVESGKANSHEKIGWQKFTDKVICLISSMTEGVVFLLWGGFAHKKEGLIDRKKHAVIKTAHPSPLSASKWFGCRCFSRANVELVRMGREPIDWTSLTFFL</sequence>
<keyword evidence="4" id="KW-0496">Mitochondrion</keyword>
<comment type="function">
    <text evidence="4">Excises uracil residues from the DNA which can arise as a result of misincorporation of dUMP residues by DNA polymerase or due to deamination of cytosine.</text>
</comment>
<keyword evidence="2 4" id="KW-0378">Hydrolase</keyword>
<dbReference type="InterPro" id="IPR036895">
    <property type="entry name" value="Uracil-DNA_glycosylase-like_sf"/>
</dbReference>
<keyword evidence="3 4" id="KW-0234">DNA repair</keyword>
<dbReference type="NCBIfam" id="NF003592">
    <property type="entry name" value="PRK05254.1-5"/>
    <property type="match status" value="1"/>
</dbReference>
<accession>A0ABR1CWZ8</accession>
<feature type="domain" description="Uracil-DNA glycosylase-like" evidence="5">
    <location>
        <begin position="95"/>
        <end position="249"/>
    </location>
</feature>
<dbReference type="SMART" id="SM00986">
    <property type="entry name" value="UDG"/>
    <property type="match status" value="1"/>
</dbReference>
<evidence type="ECO:0000256" key="4">
    <source>
        <dbReference type="HAMAP-Rule" id="MF_03166"/>
    </source>
</evidence>
<dbReference type="Gene3D" id="3.40.470.10">
    <property type="entry name" value="Uracil-DNA glycosylase-like domain"/>
    <property type="match status" value="2"/>
</dbReference>
<comment type="similarity">
    <text evidence="4">Belongs to the uracil-DNA glycosylase (UDG) superfamily. UNG family.</text>
</comment>
<evidence type="ECO:0000313" key="7">
    <source>
        <dbReference type="Proteomes" id="UP001303046"/>
    </source>
</evidence>
<keyword evidence="4" id="KW-0539">Nucleus</keyword>
<evidence type="ECO:0000259" key="5">
    <source>
        <dbReference type="SMART" id="SM00986"/>
    </source>
</evidence>
<proteinExistence type="inferred from homology"/>
<dbReference type="EMBL" id="JAVFWL010000003">
    <property type="protein sequence ID" value="KAK6742437.1"/>
    <property type="molecule type" value="Genomic_DNA"/>
</dbReference>
<dbReference type="CDD" id="cd10027">
    <property type="entry name" value="UDG-F1-like"/>
    <property type="match status" value="1"/>
</dbReference>
<evidence type="ECO:0000256" key="1">
    <source>
        <dbReference type="ARBA" id="ARBA00022763"/>
    </source>
</evidence>
<dbReference type="NCBIfam" id="TIGR00628">
    <property type="entry name" value="ung"/>
    <property type="match status" value="1"/>
</dbReference>
<evidence type="ECO:0000256" key="3">
    <source>
        <dbReference type="ARBA" id="ARBA00023204"/>
    </source>
</evidence>
<keyword evidence="1 4" id="KW-0227">DNA damage</keyword>
<evidence type="ECO:0000256" key="2">
    <source>
        <dbReference type="ARBA" id="ARBA00022801"/>
    </source>
</evidence>
<protein>
    <recommendedName>
        <fullName evidence="4">Uracil-DNA glycosylase</fullName>
        <shortName evidence="4">UDG</shortName>
        <ecNumber evidence="4">3.2.2.27</ecNumber>
    </recommendedName>
</protein>
<dbReference type="PANTHER" id="PTHR11264:SF7">
    <property type="entry name" value="URACIL-DNA GLYCOSYLASE"/>
    <property type="match status" value="1"/>
</dbReference>
<dbReference type="EC" id="3.2.2.27" evidence="4"/>
<dbReference type="Proteomes" id="UP001303046">
    <property type="component" value="Unassembled WGS sequence"/>
</dbReference>
<organism evidence="6 7">
    <name type="scientific">Necator americanus</name>
    <name type="common">Human hookworm</name>
    <dbReference type="NCBI Taxonomy" id="51031"/>
    <lineage>
        <taxon>Eukaryota</taxon>
        <taxon>Metazoa</taxon>
        <taxon>Ecdysozoa</taxon>
        <taxon>Nematoda</taxon>
        <taxon>Chromadorea</taxon>
        <taxon>Rhabditida</taxon>
        <taxon>Rhabditina</taxon>
        <taxon>Rhabditomorpha</taxon>
        <taxon>Strongyloidea</taxon>
        <taxon>Ancylostomatidae</taxon>
        <taxon>Bunostominae</taxon>
        <taxon>Necator</taxon>
    </lineage>
</organism>
<comment type="catalytic activity">
    <reaction evidence="4">
        <text>Hydrolyzes single-stranded DNA or mismatched double-stranded DNA and polynucleotides, releasing free uracil.</text>
        <dbReference type="EC" id="3.2.2.27"/>
    </reaction>
</comment>
<dbReference type="SMART" id="SM00987">
    <property type="entry name" value="UreE_C"/>
    <property type="match status" value="1"/>
</dbReference>